<organism evidence="1 2">
    <name type="scientific">Aspergillus ochraceoroseus IBT 24754</name>
    <dbReference type="NCBI Taxonomy" id="1392256"/>
    <lineage>
        <taxon>Eukaryota</taxon>
        <taxon>Fungi</taxon>
        <taxon>Dikarya</taxon>
        <taxon>Ascomycota</taxon>
        <taxon>Pezizomycotina</taxon>
        <taxon>Eurotiomycetes</taxon>
        <taxon>Eurotiomycetidae</taxon>
        <taxon>Eurotiales</taxon>
        <taxon>Aspergillaceae</taxon>
        <taxon>Aspergillus</taxon>
        <taxon>Aspergillus subgen. Nidulantes</taxon>
    </lineage>
</organism>
<dbReference type="OrthoDB" id="10274587at2759"/>
<name>A0A2T5M9J7_9EURO</name>
<dbReference type="EMBL" id="MSFN02000001">
    <property type="protein sequence ID" value="PTU25209.1"/>
    <property type="molecule type" value="Genomic_DNA"/>
</dbReference>
<evidence type="ECO:0000313" key="1">
    <source>
        <dbReference type="EMBL" id="PTU25209.1"/>
    </source>
</evidence>
<dbReference type="GeneID" id="63817958"/>
<dbReference type="AlphaFoldDB" id="A0A2T5M9J7"/>
<sequence>MKTCISCYYKNAHISLAAFDQRSFGERIVDKLALSSNPTKSLSHNITDCLSSALIVVSRYHIRDIRSLIS</sequence>
<evidence type="ECO:0000313" key="2">
    <source>
        <dbReference type="Proteomes" id="UP000244073"/>
    </source>
</evidence>
<dbReference type="RefSeq" id="XP_040756601.1">
    <property type="nucleotide sequence ID" value="XM_040901074.1"/>
</dbReference>
<reference evidence="1 2" key="1">
    <citation type="journal article" date="2018" name="Proc. Natl. Acad. Sci. U.S.A.">
        <title>Linking secondary metabolites to gene clusters through genome sequencing of six diverse Aspergillus species.</title>
        <authorList>
            <person name="Kaerboelling I."/>
            <person name="Vesth T.C."/>
            <person name="Frisvad J.C."/>
            <person name="Nybo J.L."/>
            <person name="Theobald S."/>
            <person name="Kuo A."/>
            <person name="Bowyer P."/>
            <person name="Matsuda Y."/>
            <person name="Mondo S."/>
            <person name="Lyhne E.K."/>
            <person name="Kogle M.E."/>
            <person name="Clum A."/>
            <person name="Lipzen A."/>
            <person name="Salamov A."/>
            <person name="Ngan C.Y."/>
            <person name="Daum C."/>
            <person name="Chiniquy J."/>
            <person name="Barry K."/>
            <person name="LaButti K."/>
            <person name="Haridas S."/>
            <person name="Simmons B.A."/>
            <person name="Magnuson J.K."/>
            <person name="Mortensen U.H."/>
            <person name="Larsen T.O."/>
            <person name="Grigoriev I.V."/>
            <person name="Baker S.E."/>
            <person name="Andersen M.R."/>
        </authorList>
    </citation>
    <scope>NUCLEOTIDE SEQUENCE [LARGE SCALE GENOMIC DNA]</scope>
    <source>
        <strain evidence="1 2">IBT 24754</strain>
    </source>
</reference>
<protein>
    <submittedName>
        <fullName evidence="1">Uncharacterized protein</fullName>
    </submittedName>
</protein>
<comment type="caution">
    <text evidence="1">The sequence shown here is derived from an EMBL/GenBank/DDBJ whole genome shotgun (WGS) entry which is preliminary data.</text>
</comment>
<dbReference type="VEuPathDB" id="FungiDB:P175DRAFT_067157"/>
<dbReference type="Proteomes" id="UP000244073">
    <property type="component" value="Unassembled WGS sequence"/>
</dbReference>
<accession>A0A2T5M9J7</accession>
<gene>
    <name evidence="1" type="ORF">P175DRAFT_067157</name>
</gene>
<proteinExistence type="predicted"/>